<keyword evidence="4" id="KW-1185">Reference proteome</keyword>
<gene>
    <name evidence="3" type="ORF">SAMN04487966_101240</name>
</gene>
<keyword evidence="2" id="KW-0812">Transmembrane</keyword>
<feature type="transmembrane region" description="Helical" evidence="2">
    <location>
        <begin position="135"/>
        <end position="157"/>
    </location>
</feature>
<dbReference type="OrthoDB" id="4966748at2"/>
<protein>
    <submittedName>
        <fullName evidence="3">Uncharacterized protein</fullName>
    </submittedName>
</protein>
<name>A0A1I7ME63_9MICC</name>
<feature type="compositionally biased region" description="Acidic residues" evidence="1">
    <location>
        <begin position="43"/>
        <end position="56"/>
    </location>
</feature>
<feature type="region of interest" description="Disordered" evidence="1">
    <location>
        <begin position="1"/>
        <end position="65"/>
    </location>
</feature>
<accession>A0A1I7ME63</accession>
<proteinExistence type="predicted"/>
<evidence type="ECO:0000256" key="1">
    <source>
        <dbReference type="SAM" id="MobiDB-lite"/>
    </source>
</evidence>
<organism evidence="3 4">
    <name type="scientific">Micrococcus terreus</name>
    <dbReference type="NCBI Taxonomy" id="574650"/>
    <lineage>
        <taxon>Bacteria</taxon>
        <taxon>Bacillati</taxon>
        <taxon>Actinomycetota</taxon>
        <taxon>Actinomycetes</taxon>
        <taxon>Micrococcales</taxon>
        <taxon>Micrococcaceae</taxon>
        <taxon>Micrococcus</taxon>
    </lineage>
</organism>
<dbReference type="EMBL" id="FPCG01000001">
    <property type="protein sequence ID" value="SFV20223.1"/>
    <property type="molecule type" value="Genomic_DNA"/>
</dbReference>
<dbReference type="AlphaFoldDB" id="A0A1I7ME63"/>
<sequence length="163" mass="17470">MPRRPTPRIAPLDTNPSLQRATEERPDDGSLTERSGRAAGEGQDYDLFGEFDESDQDGQYGEQTWASQQAAGAPRWAKWLLYGSMALGLLAAGLLIATVVIQSLVSGSLAVGGANLLGDSPESAELRRELLWGPVSLPLVVLGVAFVGLCIGGLTIFRYRRAR</sequence>
<reference evidence="3 4" key="1">
    <citation type="submission" date="2016-10" db="EMBL/GenBank/DDBJ databases">
        <authorList>
            <person name="de Groot N.N."/>
        </authorList>
    </citation>
    <scope>NUCLEOTIDE SEQUENCE [LARGE SCALE GENOMIC DNA]</scope>
    <source>
        <strain evidence="3 4">CGMCC 1.7054</strain>
    </source>
</reference>
<evidence type="ECO:0000313" key="3">
    <source>
        <dbReference type="EMBL" id="SFV20223.1"/>
    </source>
</evidence>
<keyword evidence="2" id="KW-0472">Membrane</keyword>
<evidence type="ECO:0000313" key="4">
    <source>
        <dbReference type="Proteomes" id="UP000198881"/>
    </source>
</evidence>
<evidence type="ECO:0000256" key="2">
    <source>
        <dbReference type="SAM" id="Phobius"/>
    </source>
</evidence>
<feature type="transmembrane region" description="Helical" evidence="2">
    <location>
        <begin position="79"/>
        <end position="101"/>
    </location>
</feature>
<dbReference type="RefSeq" id="WP_091693051.1">
    <property type="nucleotide sequence ID" value="NZ_FPCG01000001.1"/>
</dbReference>
<dbReference type="STRING" id="574650.SAMN04487966_101240"/>
<keyword evidence="2" id="KW-1133">Transmembrane helix</keyword>
<dbReference type="Proteomes" id="UP000198881">
    <property type="component" value="Unassembled WGS sequence"/>
</dbReference>